<dbReference type="InterPro" id="IPR036411">
    <property type="entry name" value="TorD-like_sf"/>
</dbReference>
<organism evidence="2 3">
    <name type="scientific">Desulfosalsimonas propionicica</name>
    <dbReference type="NCBI Taxonomy" id="332175"/>
    <lineage>
        <taxon>Bacteria</taxon>
        <taxon>Pseudomonadati</taxon>
        <taxon>Thermodesulfobacteriota</taxon>
        <taxon>Desulfobacteria</taxon>
        <taxon>Desulfobacterales</taxon>
        <taxon>Desulfosalsimonadaceae</taxon>
        <taxon>Desulfosalsimonas</taxon>
    </lineage>
</organism>
<dbReference type="Pfam" id="PF02613">
    <property type="entry name" value="Nitrate_red_del"/>
    <property type="match status" value="1"/>
</dbReference>
<proteinExistence type="predicted"/>
<keyword evidence="1" id="KW-0143">Chaperone</keyword>
<sequence length="195" mass="21849">MFFPEAFAAVAACYKEPASGLPQKLDPLCGPQPVHEGISPPDIRELKNRFETGDPEELRLDHTRLFVGPFELVAPPFGSVYLDGKRTLMGESTRSAMELYRRAGLDMAEDFNNPPDHVIAELEFLAYLHSARQAADDDDTLHLLRDLHHQFVRQHIGTWIEPFTSKMEQGAETGFYQLLAAVTRSLVLAEARAAE</sequence>
<dbReference type="SUPFAM" id="SSF89155">
    <property type="entry name" value="TorD-like"/>
    <property type="match status" value="1"/>
</dbReference>
<accession>A0A7W0HL40</accession>
<comment type="caution">
    <text evidence="2">The sequence shown here is derived from an EMBL/GenBank/DDBJ whole genome shotgun (WGS) entry which is preliminary data.</text>
</comment>
<protein>
    <submittedName>
        <fullName evidence="2">TorA maturation chaperone TorD</fullName>
    </submittedName>
</protein>
<reference evidence="2 3" key="1">
    <citation type="submission" date="2020-07" db="EMBL/GenBank/DDBJ databases">
        <title>Genomic Encyclopedia of Type Strains, Phase IV (KMG-IV): sequencing the most valuable type-strain genomes for metagenomic binning, comparative biology and taxonomic classification.</title>
        <authorList>
            <person name="Goeker M."/>
        </authorList>
    </citation>
    <scope>NUCLEOTIDE SEQUENCE [LARGE SCALE GENOMIC DNA]</scope>
    <source>
        <strain evidence="2 3">DSM 17721</strain>
    </source>
</reference>
<dbReference type="Gene3D" id="1.10.3480.10">
    <property type="entry name" value="TorD-like"/>
    <property type="match status" value="1"/>
</dbReference>
<dbReference type="RefSeq" id="WP_181551503.1">
    <property type="nucleotide sequence ID" value="NZ_JACDUS010000005.1"/>
</dbReference>
<dbReference type="EMBL" id="JACDUS010000005">
    <property type="protein sequence ID" value="MBA2881855.1"/>
    <property type="molecule type" value="Genomic_DNA"/>
</dbReference>
<evidence type="ECO:0000313" key="2">
    <source>
        <dbReference type="EMBL" id="MBA2881855.1"/>
    </source>
</evidence>
<dbReference type="InterPro" id="IPR050289">
    <property type="entry name" value="TorD/DmsD_chaperones"/>
</dbReference>
<evidence type="ECO:0000256" key="1">
    <source>
        <dbReference type="ARBA" id="ARBA00023186"/>
    </source>
</evidence>
<dbReference type="Proteomes" id="UP000525298">
    <property type="component" value="Unassembled WGS sequence"/>
</dbReference>
<keyword evidence="3" id="KW-1185">Reference proteome</keyword>
<dbReference type="InterPro" id="IPR020945">
    <property type="entry name" value="DMSO/NO3_reduct_chaperone"/>
</dbReference>
<name>A0A7W0HL40_9BACT</name>
<dbReference type="AlphaFoldDB" id="A0A7W0HL40"/>
<evidence type="ECO:0000313" key="3">
    <source>
        <dbReference type="Proteomes" id="UP000525298"/>
    </source>
</evidence>
<dbReference type="PANTHER" id="PTHR34227:SF1">
    <property type="entry name" value="DIMETHYL SULFOXIDE REDUCTASE CHAPERONE-RELATED"/>
    <property type="match status" value="1"/>
</dbReference>
<dbReference type="PANTHER" id="PTHR34227">
    <property type="entry name" value="CHAPERONE PROTEIN YCDY"/>
    <property type="match status" value="1"/>
</dbReference>
<gene>
    <name evidence="2" type="ORF">HNR65_002186</name>
</gene>